<dbReference type="EMBL" id="MNTG01000030">
    <property type="protein sequence ID" value="OLA37396.1"/>
    <property type="molecule type" value="Genomic_DNA"/>
</dbReference>
<accession>A0A1Q6R4Z3</accession>
<feature type="signal peptide" evidence="2">
    <location>
        <begin position="1"/>
        <end position="21"/>
    </location>
</feature>
<proteinExistence type="inferred from homology"/>
<organism evidence="4 5">
    <name type="scientific">Phascolarctobacterium succinatutens</name>
    <dbReference type="NCBI Taxonomy" id="626940"/>
    <lineage>
        <taxon>Bacteria</taxon>
        <taxon>Bacillati</taxon>
        <taxon>Bacillota</taxon>
        <taxon>Negativicutes</taxon>
        <taxon>Acidaminococcales</taxon>
        <taxon>Acidaminococcaceae</taxon>
        <taxon>Phascolarctobacterium</taxon>
    </lineage>
</organism>
<dbReference type="InterPro" id="IPR050902">
    <property type="entry name" value="ABC_Transporter_SBP"/>
</dbReference>
<dbReference type="PROSITE" id="PS50983">
    <property type="entry name" value="FE_B12_PBP"/>
    <property type="match status" value="1"/>
</dbReference>
<evidence type="ECO:0000313" key="5">
    <source>
        <dbReference type="Proteomes" id="UP000186777"/>
    </source>
</evidence>
<dbReference type="SUPFAM" id="SSF53807">
    <property type="entry name" value="Helical backbone' metal receptor"/>
    <property type="match status" value="1"/>
</dbReference>
<comment type="caution">
    <text evidence="4">The sequence shown here is derived from an EMBL/GenBank/DDBJ whole genome shotgun (WGS) entry which is preliminary data.</text>
</comment>
<gene>
    <name evidence="4" type="ORF">BHW43_06090</name>
</gene>
<sequence length="321" mass="34842">MRRLFFLVLTVLAVVYCSGCAGTVDKQNDAAKKQSYVVQDVRGKKMSFESKPQKIISLYVYGDEVLLGLVDHKRIAGLSKWVHDEDLAMGAKEAKDVPQIAESNPEAILALKPDLVLLPDSSKPEQISSLEDVGIKVFVYPAASRLSNIPKTIKAIGGAVGEPEQAEKLIAEMQKKISAVEAKVKKMQPEDRKKGLLFLRFGAIGGKGIIFNDIMTAAGVEDCYEAARHTIADKPGTSRILSKEEVVQANPDYIIIGTWSQGGAYKSGNAQLEELYSDPALATVTAVKKKQAIVIPQGYVNCLSQHAADSVELLHEAVYGK</sequence>
<evidence type="ECO:0000313" key="4">
    <source>
        <dbReference type="EMBL" id="OLA37396.1"/>
    </source>
</evidence>
<feature type="domain" description="Fe/B12 periplasmic-binding" evidence="3">
    <location>
        <begin position="54"/>
        <end position="321"/>
    </location>
</feature>
<evidence type="ECO:0000259" key="3">
    <source>
        <dbReference type="PROSITE" id="PS50983"/>
    </source>
</evidence>
<dbReference type="Proteomes" id="UP000186777">
    <property type="component" value="Unassembled WGS sequence"/>
</dbReference>
<dbReference type="PANTHER" id="PTHR30535">
    <property type="entry name" value="VITAMIN B12-BINDING PROTEIN"/>
    <property type="match status" value="1"/>
</dbReference>
<dbReference type="AlphaFoldDB" id="A0A1Q6R4Z3"/>
<dbReference type="Pfam" id="PF01497">
    <property type="entry name" value="Peripla_BP_2"/>
    <property type="match status" value="1"/>
</dbReference>
<feature type="chain" id="PRO_5038611292" description="Fe/B12 periplasmic-binding domain-containing protein" evidence="2">
    <location>
        <begin position="22"/>
        <end position="321"/>
    </location>
</feature>
<dbReference type="Gene3D" id="3.40.50.1980">
    <property type="entry name" value="Nitrogenase molybdenum iron protein domain"/>
    <property type="match status" value="2"/>
</dbReference>
<dbReference type="PANTHER" id="PTHR30535:SF34">
    <property type="entry name" value="MOLYBDATE-BINDING PROTEIN MOLA"/>
    <property type="match status" value="1"/>
</dbReference>
<keyword evidence="2" id="KW-0732">Signal</keyword>
<dbReference type="RefSeq" id="WP_303679897.1">
    <property type="nucleotide sequence ID" value="NZ_DBFAMM010000005.1"/>
</dbReference>
<evidence type="ECO:0000256" key="1">
    <source>
        <dbReference type="ARBA" id="ARBA00008814"/>
    </source>
</evidence>
<name>A0A1Q6R4Z3_9FIRM</name>
<dbReference type="GO" id="GO:0071281">
    <property type="term" value="P:cellular response to iron ion"/>
    <property type="evidence" value="ECO:0007669"/>
    <property type="project" value="TreeGrafter"/>
</dbReference>
<dbReference type="InterPro" id="IPR002491">
    <property type="entry name" value="ABC_transptr_periplasmic_BD"/>
</dbReference>
<evidence type="ECO:0000256" key="2">
    <source>
        <dbReference type="SAM" id="SignalP"/>
    </source>
</evidence>
<reference evidence="4 5" key="1">
    <citation type="journal article" date="2016" name="Nat. Biotechnol.">
        <title>Measurement of bacterial replication rates in microbial communities.</title>
        <authorList>
            <person name="Brown C.T."/>
            <person name="Olm M.R."/>
            <person name="Thomas B.C."/>
            <person name="Banfield J.F."/>
        </authorList>
    </citation>
    <scope>NUCLEOTIDE SEQUENCE [LARGE SCALE GENOMIC DNA]</scope>
    <source>
        <strain evidence="4">46_33</strain>
    </source>
</reference>
<comment type="similarity">
    <text evidence="1">Belongs to the bacterial solute-binding protein 8 family.</text>
</comment>
<protein>
    <recommendedName>
        <fullName evidence="3">Fe/B12 periplasmic-binding domain-containing protein</fullName>
    </recommendedName>
</protein>
<dbReference type="STRING" id="626940.BHW43_06090"/>